<feature type="compositionally biased region" description="Basic residues" evidence="1">
    <location>
        <begin position="75"/>
        <end position="98"/>
    </location>
</feature>
<geneLocation type="plasmid" evidence="2">
    <name>pUJ-1KPC</name>
</geneLocation>
<name>A0A2P1BNI5_KLEPN</name>
<sequence>MQLARMWAGEAWHDRGRRHQGKANASRHKAMSYKRMKPAEDELHCEIKALLDRAKATDDRSVTSRSWTFLPRFLAAKRRRRSRRQRRAWKRASVKRTRPGAQRDDGRRPRHPDGSDKGGGSYKREFGVPDDRDQESFTDPDSRIMKHAGGGSSRATTGTQRSMPSTRSSWRRS</sequence>
<accession>A0A2P1BNI5</accession>
<feature type="compositionally biased region" description="Basic and acidic residues" evidence="1">
    <location>
        <begin position="101"/>
        <end position="144"/>
    </location>
</feature>
<keyword evidence="2" id="KW-0614">Plasmid</keyword>
<feature type="compositionally biased region" description="Low complexity" evidence="1">
    <location>
        <begin position="153"/>
        <end position="162"/>
    </location>
</feature>
<feature type="region of interest" description="Disordered" evidence="1">
    <location>
        <begin position="73"/>
        <end position="173"/>
    </location>
</feature>
<organism evidence="2">
    <name type="scientific">Klebsiella pneumoniae</name>
    <dbReference type="NCBI Taxonomy" id="573"/>
    <lineage>
        <taxon>Bacteria</taxon>
        <taxon>Pseudomonadati</taxon>
        <taxon>Pseudomonadota</taxon>
        <taxon>Gammaproteobacteria</taxon>
        <taxon>Enterobacterales</taxon>
        <taxon>Enterobacteriaceae</taxon>
        <taxon>Klebsiella/Raoultella group</taxon>
        <taxon>Klebsiella</taxon>
        <taxon>Klebsiella pneumoniae complex</taxon>
    </lineage>
</organism>
<feature type="region of interest" description="Disordered" evidence="1">
    <location>
        <begin position="1"/>
        <end position="35"/>
    </location>
</feature>
<reference evidence="2" key="1">
    <citation type="submission" date="2017-12" db="EMBL/GenBank/DDBJ databases">
        <title>Insights into the successfully spreading KPC-encoding IncII plasmids.</title>
        <authorList>
            <person name="Brandt C."/>
            <person name="Pletz M.W."/>
            <person name="Makarewicz O."/>
        </authorList>
    </citation>
    <scope>NUCLEOTIDE SEQUENCE</scope>
    <source>
        <strain evidence="2">UR15381</strain>
        <plasmid evidence="2">pUJ-1KPC</plasmid>
    </source>
</reference>
<dbReference type="AlphaFoldDB" id="A0A2P1BNI5"/>
<protein>
    <submittedName>
        <fullName evidence="2">Uncharacterized protein</fullName>
    </submittedName>
</protein>
<dbReference type="EMBL" id="MG700548">
    <property type="protein sequence ID" value="AVI43238.1"/>
    <property type="molecule type" value="Genomic_DNA"/>
</dbReference>
<feature type="compositionally biased region" description="Basic residues" evidence="1">
    <location>
        <begin position="15"/>
        <end position="35"/>
    </location>
</feature>
<proteinExistence type="predicted"/>
<evidence type="ECO:0000313" key="2">
    <source>
        <dbReference type="EMBL" id="AVI43238.1"/>
    </source>
</evidence>
<feature type="compositionally biased region" description="Polar residues" evidence="1">
    <location>
        <begin position="163"/>
        <end position="173"/>
    </location>
</feature>
<evidence type="ECO:0000256" key="1">
    <source>
        <dbReference type="SAM" id="MobiDB-lite"/>
    </source>
</evidence>